<comment type="caution">
    <text evidence="10">The sequence shown here is derived from an EMBL/GenBank/DDBJ whole genome shotgun (WGS) entry which is preliminary data.</text>
</comment>
<evidence type="ECO:0000313" key="10">
    <source>
        <dbReference type="EMBL" id="NOU98305.1"/>
    </source>
</evidence>
<evidence type="ECO:0000256" key="2">
    <source>
        <dbReference type="ARBA" id="ARBA00022490"/>
    </source>
</evidence>
<dbReference type="Gene3D" id="3.30.465.60">
    <property type="match status" value="1"/>
</dbReference>
<dbReference type="SUPFAM" id="SSF82829">
    <property type="entry name" value="MesJ substrate recognition domain-like"/>
    <property type="match status" value="1"/>
</dbReference>
<comment type="subcellular location">
    <subcellularLocation>
        <location evidence="1 8">Cytoplasm</location>
    </subcellularLocation>
</comment>
<keyword evidence="2 8" id="KW-0963">Cytoplasm</keyword>
<dbReference type="InterPro" id="IPR011063">
    <property type="entry name" value="TilS/TtcA_N"/>
</dbReference>
<dbReference type="SUPFAM" id="SSF56037">
    <property type="entry name" value="PheT/TilS domain"/>
    <property type="match status" value="1"/>
</dbReference>
<dbReference type="Pfam" id="PF01171">
    <property type="entry name" value="ATP_bind_3"/>
    <property type="match status" value="1"/>
</dbReference>
<dbReference type="PANTHER" id="PTHR43033">
    <property type="entry name" value="TRNA(ILE)-LYSIDINE SYNTHASE-RELATED"/>
    <property type="match status" value="1"/>
</dbReference>
<dbReference type="InterPro" id="IPR012094">
    <property type="entry name" value="tRNA_Ile_lys_synt"/>
</dbReference>
<proteinExistence type="inferred from homology"/>
<name>A0A972K4P8_9BACL</name>
<protein>
    <recommendedName>
        <fullName evidence="8">tRNA(Ile)-lysidine synthase</fullName>
        <ecNumber evidence="8">6.3.4.19</ecNumber>
    </recommendedName>
    <alternativeName>
        <fullName evidence="8">tRNA(Ile)-2-lysyl-cytidine synthase</fullName>
    </alternativeName>
    <alternativeName>
        <fullName evidence="8">tRNA(Ile)-lysidine synthetase</fullName>
    </alternativeName>
</protein>
<evidence type="ECO:0000256" key="4">
    <source>
        <dbReference type="ARBA" id="ARBA00022694"/>
    </source>
</evidence>
<evidence type="ECO:0000256" key="5">
    <source>
        <dbReference type="ARBA" id="ARBA00022741"/>
    </source>
</evidence>
<dbReference type="NCBIfam" id="TIGR02432">
    <property type="entry name" value="lysidine_TilS_N"/>
    <property type="match status" value="1"/>
</dbReference>
<accession>A0A972K4P8</accession>
<gene>
    <name evidence="8 10" type="primary">tilS</name>
    <name evidence="10" type="ORF">GC093_34560</name>
</gene>
<dbReference type="NCBIfam" id="TIGR02433">
    <property type="entry name" value="lysidine_TilS_C"/>
    <property type="match status" value="1"/>
</dbReference>
<evidence type="ECO:0000256" key="1">
    <source>
        <dbReference type="ARBA" id="ARBA00004496"/>
    </source>
</evidence>
<dbReference type="EMBL" id="WHOD01000133">
    <property type="protein sequence ID" value="NOU98305.1"/>
    <property type="molecule type" value="Genomic_DNA"/>
</dbReference>
<organism evidence="10 11">
    <name type="scientific">Paenibacillus foliorum</name>
    <dbReference type="NCBI Taxonomy" id="2654974"/>
    <lineage>
        <taxon>Bacteria</taxon>
        <taxon>Bacillati</taxon>
        <taxon>Bacillota</taxon>
        <taxon>Bacilli</taxon>
        <taxon>Bacillales</taxon>
        <taxon>Paenibacillaceae</taxon>
        <taxon>Paenibacillus</taxon>
    </lineage>
</organism>
<feature type="domain" description="Lysidine-tRNA(Ile) synthetase C-terminal" evidence="9">
    <location>
        <begin position="394"/>
        <end position="466"/>
    </location>
</feature>
<comment type="catalytic activity">
    <reaction evidence="7 8">
        <text>cytidine(34) in tRNA(Ile2) + L-lysine + ATP = lysidine(34) in tRNA(Ile2) + AMP + diphosphate + H(+)</text>
        <dbReference type="Rhea" id="RHEA:43744"/>
        <dbReference type="Rhea" id="RHEA-COMP:10625"/>
        <dbReference type="Rhea" id="RHEA-COMP:10670"/>
        <dbReference type="ChEBI" id="CHEBI:15378"/>
        <dbReference type="ChEBI" id="CHEBI:30616"/>
        <dbReference type="ChEBI" id="CHEBI:32551"/>
        <dbReference type="ChEBI" id="CHEBI:33019"/>
        <dbReference type="ChEBI" id="CHEBI:82748"/>
        <dbReference type="ChEBI" id="CHEBI:83665"/>
        <dbReference type="ChEBI" id="CHEBI:456215"/>
        <dbReference type="EC" id="6.3.4.19"/>
    </reaction>
</comment>
<evidence type="ECO:0000313" key="11">
    <source>
        <dbReference type="Proteomes" id="UP000641588"/>
    </source>
</evidence>
<comment type="domain">
    <text evidence="8">The N-terminal region contains the highly conserved SGGXDS motif, predicted to be a P-loop motif involved in ATP binding.</text>
</comment>
<keyword evidence="5 8" id="KW-0547">Nucleotide-binding</keyword>
<dbReference type="GO" id="GO:0005524">
    <property type="term" value="F:ATP binding"/>
    <property type="evidence" value="ECO:0007669"/>
    <property type="project" value="UniProtKB-UniRule"/>
</dbReference>
<dbReference type="RefSeq" id="WP_171656565.1">
    <property type="nucleotide sequence ID" value="NZ_WHOD01000133.1"/>
</dbReference>
<dbReference type="InterPro" id="IPR012796">
    <property type="entry name" value="Lysidine-tRNA-synth_C"/>
</dbReference>
<dbReference type="InterPro" id="IPR012795">
    <property type="entry name" value="tRNA_Ile_lys_synt_N"/>
</dbReference>
<evidence type="ECO:0000256" key="8">
    <source>
        <dbReference type="HAMAP-Rule" id="MF_01161"/>
    </source>
</evidence>
<dbReference type="HAMAP" id="MF_01161">
    <property type="entry name" value="tRNA_Ile_lys_synt"/>
    <property type="match status" value="1"/>
</dbReference>
<dbReference type="Gene3D" id="3.40.50.620">
    <property type="entry name" value="HUPs"/>
    <property type="match status" value="1"/>
</dbReference>
<dbReference type="PANTHER" id="PTHR43033:SF1">
    <property type="entry name" value="TRNA(ILE)-LYSIDINE SYNTHASE-RELATED"/>
    <property type="match status" value="1"/>
</dbReference>
<evidence type="ECO:0000256" key="7">
    <source>
        <dbReference type="ARBA" id="ARBA00048539"/>
    </source>
</evidence>
<evidence type="ECO:0000256" key="6">
    <source>
        <dbReference type="ARBA" id="ARBA00022840"/>
    </source>
</evidence>
<feature type="binding site" evidence="8">
    <location>
        <begin position="28"/>
        <end position="33"/>
    </location>
    <ligand>
        <name>ATP</name>
        <dbReference type="ChEBI" id="CHEBI:30616"/>
    </ligand>
</feature>
<dbReference type="EC" id="6.3.4.19" evidence="8"/>
<keyword evidence="11" id="KW-1185">Reference proteome</keyword>
<dbReference type="GO" id="GO:0006400">
    <property type="term" value="P:tRNA modification"/>
    <property type="evidence" value="ECO:0007669"/>
    <property type="project" value="UniProtKB-UniRule"/>
</dbReference>
<keyword evidence="4 8" id="KW-0819">tRNA processing</keyword>
<dbReference type="Pfam" id="PF11734">
    <property type="entry name" value="TilS_C"/>
    <property type="match status" value="1"/>
</dbReference>
<sequence>MDFVSRVEQEIRTERLFEEGDSIVVAVSGGPDSVALLHVLFALSKQWKWRLSVAHLNHGFRIKESEQEEVLVSELAAKLGLPIEVARLDVPEYIKETGKNSQSAARELRYRFLHKAAALFKANRIALAHHADDQAETVLMRLLRGTGPSGLTGIPKRRMEKEMELVRPLLRIYKTEILDYCHTQQLPYSIDSSNLERKYVRNELRLDLIPSLQKQYNEQLPQALNRLSEMMTAEDDYMELQARALLVEGVAKESDSVKWSRKWFMGLHVALQRRLIKLILNYLGLDPDSIDFLKLEKMRDGIVSVKPSNMRLNIGGSLILTREYDRIYLHNYVVPPISFSYSFESGQNNLEIPEIGVSLECTWLDRELFNRAAVPLSDNPYTAWFDAEQLQQPIEVRSRRDGDRMSLFGLNGSKKVKDIFIDAKIPPSLRAKVPIITDGQGRIIWLSGVRRSSLSTVTDSTKLILYMKLHMPEGLSFSMSR</sequence>
<dbReference type="AlphaFoldDB" id="A0A972K4P8"/>
<keyword evidence="3 8" id="KW-0436">Ligase</keyword>
<dbReference type="GO" id="GO:0005737">
    <property type="term" value="C:cytoplasm"/>
    <property type="evidence" value="ECO:0007669"/>
    <property type="project" value="UniProtKB-SubCell"/>
</dbReference>
<dbReference type="Proteomes" id="UP000641588">
    <property type="component" value="Unassembled WGS sequence"/>
</dbReference>
<evidence type="ECO:0000259" key="9">
    <source>
        <dbReference type="SMART" id="SM00977"/>
    </source>
</evidence>
<dbReference type="SUPFAM" id="SSF52402">
    <property type="entry name" value="Adenine nucleotide alpha hydrolases-like"/>
    <property type="match status" value="1"/>
</dbReference>
<dbReference type="CDD" id="cd01992">
    <property type="entry name" value="TilS_N"/>
    <property type="match status" value="1"/>
</dbReference>
<keyword evidence="6 8" id="KW-0067">ATP-binding</keyword>
<dbReference type="SMART" id="SM00977">
    <property type="entry name" value="TilS_C"/>
    <property type="match status" value="1"/>
</dbReference>
<comment type="similarity">
    <text evidence="8">Belongs to the tRNA(Ile)-lysidine synthase family.</text>
</comment>
<dbReference type="InterPro" id="IPR014729">
    <property type="entry name" value="Rossmann-like_a/b/a_fold"/>
</dbReference>
<comment type="function">
    <text evidence="8">Ligates lysine onto the cytidine present at position 34 of the AUA codon-specific tRNA(Ile) that contains the anticodon CAU, in an ATP-dependent manner. Cytidine is converted to lysidine, thus changing the amino acid specificity of the tRNA from methionine to isoleucine.</text>
</comment>
<reference evidence="10" key="1">
    <citation type="submission" date="2019-10" db="EMBL/GenBank/DDBJ databases">
        <title>Description of Paenibacillus glebae sp. nov.</title>
        <authorList>
            <person name="Carlier A."/>
            <person name="Qi S."/>
        </authorList>
    </citation>
    <scope>NUCLEOTIDE SEQUENCE</scope>
    <source>
        <strain evidence="10">LMG 31456</strain>
    </source>
</reference>
<dbReference type="GO" id="GO:0032267">
    <property type="term" value="F:tRNA(Ile)-lysidine synthase activity"/>
    <property type="evidence" value="ECO:0007669"/>
    <property type="project" value="UniProtKB-EC"/>
</dbReference>
<evidence type="ECO:0000256" key="3">
    <source>
        <dbReference type="ARBA" id="ARBA00022598"/>
    </source>
</evidence>